<proteinExistence type="predicted"/>
<name>A0ACC0X5K0_9ROSI</name>
<dbReference type="EMBL" id="CM047749">
    <property type="protein sequence ID" value="KAJ0010936.1"/>
    <property type="molecule type" value="Genomic_DNA"/>
</dbReference>
<protein>
    <submittedName>
        <fullName evidence="1">Uncharacterized protein</fullName>
    </submittedName>
</protein>
<accession>A0ACC0X5K0</accession>
<organism evidence="1 2">
    <name type="scientific">Pistacia integerrima</name>
    <dbReference type="NCBI Taxonomy" id="434235"/>
    <lineage>
        <taxon>Eukaryota</taxon>
        <taxon>Viridiplantae</taxon>
        <taxon>Streptophyta</taxon>
        <taxon>Embryophyta</taxon>
        <taxon>Tracheophyta</taxon>
        <taxon>Spermatophyta</taxon>
        <taxon>Magnoliopsida</taxon>
        <taxon>eudicotyledons</taxon>
        <taxon>Gunneridae</taxon>
        <taxon>Pentapetalae</taxon>
        <taxon>rosids</taxon>
        <taxon>malvids</taxon>
        <taxon>Sapindales</taxon>
        <taxon>Anacardiaceae</taxon>
        <taxon>Pistacia</taxon>
    </lineage>
</organism>
<evidence type="ECO:0000313" key="2">
    <source>
        <dbReference type="Proteomes" id="UP001163603"/>
    </source>
</evidence>
<evidence type="ECO:0000313" key="1">
    <source>
        <dbReference type="EMBL" id="KAJ0010936.1"/>
    </source>
</evidence>
<gene>
    <name evidence="1" type="ORF">Pint_34152</name>
</gene>
<reference evidence="2" key="1">
    <citation type="journal article" date="2023" name="G3 (Bethesda)">
        <title>Genome assembly and association tests identify interacting loci associated with vigor, precocity, and sex in interspecific pistachio rootstocks.</title>
        <authorList>
            <person name="Palmer W."/>
            <person name="Jacygrad E."/>
            <person name="Sagayaradj S."/>
            <person name="Cavanaugh K."/>
            <person name="Han R."/>
            <person name="Bertier L."/>
            <person name="Beede B."/>
            <person name="Kafkas S."/>
            <person name="Golino D."/>
            <person name="Preece J."/>
            <person name="Michelmore R."/>
        </authorList>
    </citation>
    <scope>NUCLEOTIDE SEQUENCE [LARGE SCALE GENOMIC DNA]</scope>
</reference>
<comment type="caution">
    <text evidence="1">The sequence shown here is derived from an EMBL/GenBank/DDBJ whole genome shotgun (WGS) entry which is preliminary data.</text>
</comment>
<keyword evidence="2" id="KW-1185">Reference proteome</keyword>
<sequence length="143" mass="16412">MEYDSLSRCLGGEMVDTRDSKSRAKERGGVGTCCCRTRNSPRGTWGIDDLQVPRLNEPLISDEDRRIQLQQKLNLYKIGKNEIRDLAELSSRLEKAVLIEKKIEAALVSDGYDPDQIIYRIKDAKYSFYTQGGRCFCEPWMII</sequence>
<dbReference type="Proteomes" id="UP001163603">
    <property type="component" value="Chromosome 14"/>
</dbReference>